<reference evidence="2" key="1">
    <citation type="submission" date="2022-11" db="UniProtKB">
        <authorList>
            <consortium name="WormBaseParasite"/>
        </authorList>
    </citation>
    <scope>IDENTIFICATION</scope>
</reference>
<dbReference type="Proteomes" id="UP000887580">
    <property type="component" value="Unplaced"/>
</dbReference>
<accession>A0AC35G518</accession>
<dbReference type="WBParaSite" id="PS1159_v2.g23843.t1">
    <property type="protein sequence ID" value="PS1159_v2.g23843.t1"/>
    <property type="gene ID" value="PS1159_v2.g23843"/>
</dbReference>
<evidence type="ECO:0000313" key="2">
    <source>
        <dbReference type="WBParaSite" id="PS1159_v2.g23843.t1"/>
    </source>
</evidence>
<evidence type="ECO:0000313" key="1">
    <source>
        <dbReference type="Proteomes" id="UP000887580"/>
    </source>
</evidence>
<proteinExistence type="predicted"/>
<sequence length="264" mass="30455">MDPWGIVAQTAYVATGTLAGGLLASNCASIWTMCYITVQRHRAIVKPLSTMNESSSKTALPLIFIAIMALIFNAPVWFQYSWSLHQIDGTSRWFLIHEPSPLWANEDYRFIMHQVLYPIAVYLIPLILISVLNMRILTYIASSKRVQSVGHKRRMAKERRSIWLLISIVVLFFLCHTGGLMIRFVNHQKYEQFACFIFAKDFVNILFNVNSFANPMLYFFFTKQFKDLRTNWVMVRNNNGNSSMTKKLLKNVSYKPSSKSISSQ</sequence>
<name>A0AC35G518_9BILA</name>
<organism evidence="1 2">
    <name type="scientific">Panagrolaimus sp. PS1159</name>
    <dbReference type="NCBI Taxonomy" id="55785"/>
    <lineage>
        <taxon>Eukaryota</taxon>
        <taxon>Metazoa</taxon>
        <taxon>Ecdysozoa</taxon>
        <taxon>Nematoda</taxon>
        <taxon>Chromadorea</taxon>
        <taxon>Rhabditida</taxon>
        <taxon>Tylenchina</taxon>
        <taxon>Panagrolaimomorpha</taxon>
        <taxon>Panagrolaimoidea</taxon>
        <taxon>Panagrolaimidae</taxon>
        <taxon>Panagrolaimus</taxon>
    </lineage>
</organism>
<protein>
    <submittedName>
        <fullName evidence="2">G-protein coupled receptors family 1 profile domain-containing protein</fullName>
    </submittedName>
</protein>